<organism evidence="4 5">
    <name type="scientific">Flavobacterium dankookense</name>
    <dbReference type="NCBI Taxonomy" id="706186"/>
    <lineage>
        <taxon>Bacteria</taxon>
        <taxon>Pseudomonadati</taxon>
        <taxon>Bacteroidota</taxon>
        <taxon>Flavobacteriia</taxon>
        <taxon>Flavobacteriales</taxon>
        <taxon>Flavobacteriaceae</taxon>
        <taxon>Flavobacterium</taxon>
    </lineage>
</organism>
<gene>
    <name evidence="4" type="ORF">BC748_1304</name>
</gene>
<dbReference type="InterPro" id="IPR016181">
    <property type="entry name" value="Acyl_CoA_acyltransferase"/>
</dbReference>
<dbReference type="PANTHER" id="PTHR43877">
    <property type="entry name" value="AMINOALKYLPHOSPHONATE N-ACETYLTRANSFERASE-RELATED-RELATED"/>
    <property type="match status" value="1"/>
</dbReference>
<comment type="caution">
    <text evidence="4">The sequence shown here is derived from an EMBL/GenBank/DDBJ whole genome shotgun (WGS) entry which is preliminary data.</text>
</comment>
<dbReference type="PROSITE" id="PS51186">
    <property type="entry name" value="GNAT"/>
    <property type="match status" value="1"/>
</dbReference>
<dbReference type="PANTHER" id="PTHR43877:SF2">
    <property type="entry name" value="AMINOALKYLPHOSPHONATE N-ACETYLTRANSFERASE-RELATED"/>
    <property type="match status" value="1"/>
</dbReference>
<keyword evidence="5" id="KW-1185">Reference proteome</keyword>
<evidence type="ECO:0000256" key="1">
    <source>
        <dbReference type="ARBA" id="ARBA00022679"/>
    </source>
</evidence>
<dbReference type="RefSeq" id="WP_133532596.1">
    <property type="nucleotide sequence ID" value="NZ_SNXR01000012.1"/>
</dbReference>
<proteinExistence type="predicted"/>
<dbReference type="GO" id="GO:0016747">
    <property type="term" value="F:acyltransferase activity, transferring groups other than amino-acyl groups"/>
    <property type="evidence" value="ECO:0007669"/>
    <property type="project" value="InterPro"/>
</dbReference>
<feature type="domain" description="N-acetyltransferase" evidence="3">
    <location>
        <begin position="1"/>
        <end position="148"/>
    </location>
</feature>
<reference evidence="4 5" key="1">
    <citation type="submission" date="2019-03" db="EMBL/GenBank/DDBJ databases">
        <title>Genomic Encyclopedia of Archaeal and Bacterial Type Strains, Phase II (KMG-II): from individual species to whole genera.</title>
        <authorList>
            <person name="Goeker M."/>
        </authorList>
    </citation>
    <scope>NUCLEOTIDE SEQUENCE [LARGE SCALE GENOMIC DNA]</scope>
    <source>
        <strain evidence="4 5">DSM 25687</strain>
    </source>
</reference>
<protein>
    <submittedName>
        <fullName evidence="4">Acetyltransferase (GNAT) family protein</fullName>
    </submittedName>
</protein>
<dbReference type="AlphaFoldDB" id="A0A4R6QCF5"/>
<evidence type="ECO:0000313" key="4">
    <source>
        <dbReference type="EMBL" id="TDP60318.1"/>
    </source>
</evidence>
<dbReference type="CDD" id="cd04301">
    <property type="entry name" value="NAT_SF"/>
    <property type="match status" value="1"/>
</dbReference>
<keyword evidence="1 4" id="KW-0808">Transferase</keyword>
<evidence type="ECO:0000256" key="2">
    <source>
        <dbReference type="ARBA" id="ARBA00023315"/>
    </source>
</evidence>
<evidence type="ECO:0000313" key="5">
    <source>
        <dbReference type="Proteomes" id="UP000295260"/>
    </source>
</evidence>
<keyword evidence="2" id="KW-0012">Acyltransferase</keyword>
<dbReference type="InterPro" id="IPR000182">
    <property type="entry name" value="GNAT_dom"/>
</dbReference>
<dbReference type="Pfam" id="PF00583">
    <property type="entry name" value="Acetyltransf_1"/>
    <property type="match status" value="1"/>
</dbReference>
<evidence type="ECO:0000259" key="3">
    <source>
        <dbReference type="PROSITE" id="PS51186"/>
    </source>
</evidence>
<dbReference type="Proteomes" id="UP000295260">
    <property type="component" value="Unassembled WGS sequence"/>
</dbReference>
<accession>A0A4R6QCF5</accession>
<dbReference type="SUPFAM" id="SSF55729">
    <property type="entry name" value="Acyl-CoA N-acyltransferases (Nat)"/>
    <property type="match status" value="1"/>
</dbReference>
<dbReference type="Gene3D" id="3.40.630.30">
    <property type="match status" value="1"/>
</dbReference>
<dbReference type="EMBL" id="SNXR01000012">
    <property type="protein sequence ID" value="TDP60318.1"/>
    <property type="molecule type" value="Genomic_DNA"/>
</dbReference>
<sequence>MKLLKINSNHPDFQKLTRLFDDYLVEIDGDEKDFFAQYNQIYIDNVIVCYEDDIAVGCGAFKEYEPMVAEIKRMFVLPEKRGKGIASTVLNTLESWAKENGFQHAILETSNQLTNAISLYKKSGYEVIPNYGQYIDVESSVCMKKILK</sequence>
<dbReference type="OrthoDB" id="9803233at2"/>
<dbReference type="InterPro" id="IPR050832">
    <property type="entry name" value="Bact_Acetyltransf"/>
</dbReference>
<name>A0A4R6QCF5_9FLAO</name>